<gene>
    <name evidence="2" type="ORF">WDS16_09815</name>
</gene>
<name>A0ABZ2PNN7_9NOCA</name>
<accession>A0ABZ2PNN7</accession>
<dbReference type="EMBL" id="CP147846">
    <property type="protein sequence ID" value="WXG70756.1"/>
    <property type="molecule type" value="Genomic_DNA"/>
</dbReference>
<dbReference type="RefSeq" id="WP_338892369.1">
    <property type="nucleotide sequence ID" value="NZ_CP147846.1"/>
</dbReference>
<dbReference type="PROSITE" id="PS50943">
    <property type="entry name" value="HTH_CROC1"/>
    <property type="match status" value="1"/>
</dbReference>
<proteinExistence type="predicted"/>
<evidence type="ECO:0000259" key="1">
    <source>
        <dbReference type="PROSITE" id="PS50943"/>
    </source>
</evidence>
<dbReference type="InterPro" id="IPR001387">
    <property type="entry name" value="Cro/C1-type_HTH"/>
</dbReference>
<dbReference type="CDD" id="cd00093">
    <property type="entry name" value="HTH_XRE"/>
    <property type="match status" value="1"/>
</dbReference>
<organism evidence="2 3">
    <name type="scientific">Rhodococcus sovatensis</name>
    <dbReference type="NCBI Taxonomy" id="1805840"/>
    <lineage>
        <taxon>Bacteria</taxon>
        <taxon>Bacillati</taxon>
        <taxon>Actinomycetota</taxon>
        <taxon>Actinomycetes</taxon>
        <taxon>Mycobacteriales</taxon>
        <taxon>Nocardiaceae</taxon>
        <taxon>Rhodococcus</taxon>
    </lineage>
</organism>
<feature type="domain" description="HTH cro/C1-type" evidence="1">
    <location>
        <begin position="153"/>
        <end position="174"/>
    </location>
</feature>
<evidence type="ECO:0000313" key="3">
    <source>
        <dbReference type="Proteomes" id="UP001432000"/>
    </source>
</evidence>
<protein>
    <recommendedName>
        <fullName evidence="1">HTH cro/C1-type domain-containing protein</fullName>
    </recommendedName>
</protein>
<reference evidence="2 3" key="1">
    <citation type="submission" date="2024-03" db="EMBL/GenBank/DDBJ databases">
        <title>Natural products discovery in diverse microorganisms through a two-stage MS feature dereplication strategy.</title>
        <authorList>
            <person name="Zhang R."/>
        </authorList>
    </citation>
    <scope>NUCLEOTIDE SEQUENCE [LARGE SCALE GENOMIC DNA]</scope>
    <source>
        <strain evidence="2 3">18930</strain>
    </source>
</reference>
<keyword evidence="3" id="KW-1185">Reference proteome</keyword>
<dbReference type="Proteomes" id="UP001432000">
    <property type="component" value="Chromosome"/>
</dbReference>
<evidence type="ECO:0000313" key="2">
    <source>
        <dbReference type="EMBL" id="WXG70756.1"/>
    </source>
</evidence>
<sequence length="208" mass="22152">MFVMTVDQRRSRRDVDRVESLLDSMHNVPLLRPFDRTAGDEVQAVVEGTSAGACTVIDIALTLVRLRTWSVGIGIGAVEEPLPKTTRAGRGAAFEAAREAVTRAKNAPGGVAINTADADRASRCRDAETALALVAILITDRTEQGHEAVDLMAAGLTQTQAAERLGISKQAMSQRLSVARWSIEADGRQLATHLLADVGVGTPKSENP</sequence>